<accession>A0AAD7ZZQ4</accession>
<dbReference type="AlphaFoldDB" id="A0AAD7ZZQ4"/>
<evidence type="ECO:0000256" key="1">
    <source>
        <dbReference type="SAM" id="MobiDB-lite"/>
    </source>
</evidence>
<organism evidence="2 3">
    <name type="scientific">Diploptera punctata</name>
    <name type="common">Pacific beetle cockroach</name>
    <dbReference type="NCBI Taxonomy" id="6984"/>
    <lineage>
        <taxon>Eukaryota</taxon>
        <taxon>Metazoa</taxon>
        <taxon>Ecdysozoa</taxon>
        <taxon>Arthropoda</taxon>
        <taxon>Hexapoda</taxon>
        <taxon>Insecta</taxon>
        <taxon>Pterygota</taxon>
        <taxon>Neoptera</taxon>
        <taxon>Polyneoptera</taxon>
        <taxon>Dictyoptera</taxon>
        <taxon>Blattodea</taxon>
        <taxon>Blaberoidea</taxon>
        <taxon>Blaberidae</taxon>
        <taxon>Diplopterinae</taxon>
        <taxon>Diploptera</taxon>
    </lineage>
</organism>
<feature type="non-terminal residue" evidence="2">
    <location>
        <position position="99"/>
    </location>
</feature>
<sequence length="99" mass="10979">WSAPFFKDLATTTCEHSIEEQATSSVMSPTTWSYYFRSQEILSTERVPKYGGASSCLPTSCPMKPPSVERQSPKVNATKRANGVRSGEDDVVHVLYQCT</sequence>
<dbReference type="EMBL" id="JASPKZ010004919">
    <property type="protein sequence ID" value="KAJ9589671.1"/>
    <property type="molecule type" value="Genomic_DNA"/>
</dbReference>
<reference evidence="2" key="1">
    <citation type="journal article" date="2023" name="IScience">
        <title>Live-bearing cockroach genome reveals convergent evolutionary mechanisms linked to viviparity in insects and beyond.</title>
        <authorList>
            <person name="Fouks B."/>
            <person name="Harrison M.C."/>
            <person name="Mikhailova A.A."/>
            <person name="Marchal E."/>
            <person name="English S."/>
            <person name="Carruthers M."/>
            <person name="Jennings E.C."/>
            <person name="Chiamaka E.L."/>
            <person name="Frigard R.A."/>
            <person name="Pippel M."/>
            <person name="Attardo G.M."/>
            <person name="Benoit J.B."/>
            <person name="Bornberg-Bauer E."/>
            <person name="Tobe S.S."/>
        </authorList>
    </citation>
    <scope>NUCLEOTIDE SEQUENCE</scope>
    <source>
        <strain evidence="2">Stay&amp;Tobe</strain>
    </source>
</reference>
<feature type="region of interest" description="Disordered" evidence="1">
    <location>
        <begin position="61"/>
        <end position="84"/>
    </location>
</feature>
<keyword evidence="3" id="KW-1185">Reference proteome</keyword>
<feature type="non-terminal residue" evidence="2">
    <location>
        <position position="1"/>
    </location>
</feature>
<reference evidence="2" key="2">
    <citation type="submission" date="2023-05" db="EMBL/GenBank/DDBJ databases">
        <authorList>
            <person name="Fouks B."/>
        </authorList>
    </citation>
    <scope>NUCLEOTIDE SEQUENCE</scope>
    <source>
        <strain evidence="2">Stay&amp;Tobe</strain>
        <tissue evidence="2">Testes</tissue>
    </source>
</reference>
<comment type="caution">
    <text evidence="2">The sequence shown here is derived from an EMBL/GenBank/DDBJ whole genome shotgun (WGS) entry which is preliminary data.</text>
</comment>
<evidence type="ECO:0000313" key="2">
    <source>
        <dbReference type="EMBL" id="KAJ9589671.1"/>
    </source>
</evidence>
<name>A0AAD7ZZQ4_DIPPU</name>
<proteinExistence type="predicted"/>
<dbReference type="Proteomes" id="UP001233999">
    <property type="component" value="Unassembled WGS sequence"/>
</dbReference>
<evidence type="ECO:0000313" key="3">
    <source>
        <dbReference type="Proteomes" id="UP001233999"/>
    </source>
</evidence>
<protein>
    <submittedName>
        <fullName evidence="2">Uncharacterized protein</fullName>
    </submittedName>
</protein>
<gene>
    <name evidence="2" type="ORF">L9F63_017115</name>
</gene>